<feature type="region of interest" description="Disordered" evidence="1">
    <location>
        <begin position="34"/>
        <end position="53"/>
    </location>
</feature>
<name>A0A9K3IAJ2_HELAN</name>
<comment type="caution">
    <text evidence="2">The sequence shown here is derived from an EMBL/GenBank/DDBJ whole genome shotgun (WGS) entry which is preliminary data.</text>
</comment>
<evidence type="ECO:0000256" key="1">
    <source>
        <dbReference type="SAM" id="MobiDB-lite"/>
    </source>
</evidence>
<evidence type="ECO:0000313" key="2">
    <source>
        <dbReference type="EMBL" id="KAF5793217.1"/>
    </source>
</evidence>
<dbReference type="AlphaFoldDB" id="A0A9K3IAJ2"/>
<dbReference type="Proteomes" id="UP000215914">
    <property type="component" value="Unassembled WGS sequence"/>
</dbReference>
<dbReference type="EMBL" id="MNCJ02000324">
    <property type="protein sequence ID" value="KAF5793217.1"/>
    <property type="molecule type" value="Genomic_DNA"/>
</dbReference>
<accession>A0A9K3IAJ2</accession>
<keyword evidence="3" id="KW-1185">Reference proteome</keyword>
<sequence>MLVRVMQAAHVLCRLFKKSEENIDALKYDDAEPASLSPTAQKSSPDDASLHNVSTNGTKMWLTDTAHNLAHSSADSFENWVSDPLKSSEKEPVEKSYPELGAYLDSRFANDFGSETRLNFQDGTCEQDVCLSELLSLLQNGKECSINKSASKITTTMGSETPVSTGPNIGSHYSAGNDLEQPTSKTNIHATGSFAIGQPEFKFRSRDSRSPRTDRTYPSSEDVMGKALLLEDSACRLILHLMVKKPVQLSLRFVTALTTLR</sequence>
<reference evidence="2" key="2">
    <citation type="submission" date="2020-06" db="EMBL/GenBank/DDBJ databases">
        <title>Helianthus annuus Genome sequencing and assembly Release 2.</title>
        <authorList>
            <person name="Gouzy J."/>
            <person name="Langlade N."/>
            <person name="Munos S."/>
        </authorList>
    </citation>
    <scope>NUCLEOTIDE SEQUENCE</scope>
    <source>
        <tissue evidence="2">Leaves</tissue>
    </source>
</reference>
<proteinExistence type="predicted"/>
<dbReference type="Gramene" id="mRNA:HanXRQr2_Chr09g0414961">
    <property type="protein sequence ID" value="mRNA:HanXRQr2_Chr09g0414961"/>
    <property type="gene ID" value="HanXRQr2_Chr09g0414961"/>
</dbReference>
<evidence type="ECO:0000313" key="3">
    <source>
        <dbReference type="Proteomes" id="UP000215914"/>
    </source>
</evidence>
<organism evidence="2 3">
    <name type="scientific">Helianthus annuus</name>
    <name type="common">Common sunflower</name>
    <dbReference type="NCBI Taxonomy" id="4232"/>
    <lineage>
        <taxon>Eukaryota</taxon>
        <taxon>Viridiplantae</taxon>
        <taxon>Streptophyta</taxon>
        <taxon>Embryophyta</taxon>
        <taxon>Tracheophyta</taxon>
        <taxon>Spermatophyta</taxon>
        <taxon>Magnoliopsida</taxon>
        <taxon>eudicotyledons</taxon>
        <taxon>Gunneridae</taxon>
        <taxon>Pentapetalae</taxon>
        <taxon>asterids</taxon>
        <taxon>campanulids</taxon>
        <taxon>Asterales</taxon>
        <taxon>Asteraceae</taxon>
        <taxon>Asteroideae</taxon>
        <taxon>Heliantheae alliance</taxon>
        <taxon>Heliantheae</taxon>
        <taxon>Helianthus</taxon>
    </lineage>
</organism>
<protein>
    <submittedName>
        <fullName evidence="2">Uncharacterized protein</fullName>
    </submittedName>
</protein>
<gene>
    <name evidence="2" type="ORF">HanXRQr2_Chr09g0414961</name>
</gene>
<reference evidence="2" key="1">
    <citation type="journal article" date="2017" name="Nature">
        <title>The sunflower genome provides insights into oil metabolism, flowering and Asterid evolution.</title>
        <authorList>
            <person name="Badouin H."/>
            <person name="Gouzy J."/>
            <person name="Grassa C.J."/>
            <person name="Murat F."/>
            <person name="Staton S.E."/>
            <person name="Cottret L."/>
            <person name="Lelandais-Briere C."/>
            <person name="Owens G.L."/>
            <person name="Carrere S."/>
            <person name="Mayjonade B."/>
            <person name="Legrand L."/>
            <person name="Gill N."/>
            <person name="Kane N.C."/>
            <person name="Bowers J.E."/>
            <person name="Hubner S."/>
            <person name="Bellec A."/>
            <person name="Berard A."/>
            <person name="Berges H."/>
            <person name="Blanchet N."/>
            <person name="Boniface M.C."/>
            <person name="Brunel D."/>
            <person name="Catrice O."/>
            <person name="Chaidir N."/>
            <person name="Claudel C."/>
            <person name="Donnadieu C."/>
            <person name="Faraut T."/>
            <person name="Fievet G."/>
            <person name="Helmstetter N."/>
            <person name="King M."/>
            <person name="Knapp S.J."/>
            <person name="Lai Z."/>
            <person name="Le Paslier M.C."/>
            <person name="Lippi Y."/>
            <person name="Lorenzon L."/>
            <person name="Mandel J.R."/>
            <person name="Marage G."/>
            <person name="Marchand G."/>
            <person name="Marquand E."/>
            <person name="Bret-Mestries E."/>
            <person name="Morien E."/>
            <person name="Nambeesan S."/>
            <person name="Nguyen T."/>
            <person name="Pegot-Espagnet P."/>
            <person name="Pouilly N."/>
            <person name="Raftis F."/>
            <person name="Sallet E."/>
            <person name="Schiex T."/>
            <person name="Thomas J."/>
            <person name="Vandecasteele C."/>
            <person name="Vares D."/>
            <person name="Vear F."/>
            <person name="Vautrin S."/>
            <person name="Crespi M."/>
            <person name="Mangin B."/>
            <person name="Burke J.M."/>
            <person name="Salse J."/>
            <person name="Munos S."/>
            <person name="Vincourt P."/>
            <person name="Rieseberg L.H."/>
            <person name="Langlade N.B."/>
        </authorList>
    </citation>
    <scope>NUCLEOTIDE SEQUENCE</scope>
    <source>
        <tissue evidence="2">Leaves</tissue>
    </source>
</reference>